<feature type="region of interest" description="Disordered" evidence="1">
    <location>
        <begin position="158"/>
        <end position="181"/>
    </location>
</feature>
<proteinExistence type="predicted"/>
<dbReference type="Proteomes" id="UP000887013">
    <property type="component" value="Unassembled WGS sequence"/>
</dbReference>
<comment type="caution">
    <text evidence="2">The sequence shown here is derived from an EMBL/GenBank/DDBJ whole genome shotgun (WGS) entry which is preliminary data.</text>
</comment>
<dbReference type="EMBL" id="BMAW01064079">
    <property type="protein sequence ID" value="GFT43255.1"/>
    <property type="molecule type" value="Genomic_DNA"/>
</dbReference>
<protein>
    <submittedName>
        <fullName evidence="2">Uncharacterized protein</fullName>
    </submittedName>
</protein>
<organism evidence="2 3">
    <name type="scientific">Nephila pilipes</name>
    <name type="common">Giant wood spider</name>
    <name type="synonym">Nephila maculata</name>
    <dbReference type="NCBI Taxonomy" id="299642"/>
    <lineage>
        <taxon>Eukaryota</taxon>
        <taxon>Metazoa</taxon>
        <taxon>Ecdysozoa</taxon>
        <taxon>Arthropoda</taxon>
        <taxon>Chelicerata</taxon>
        <taxon>Arachnida</taxon>
        <taxon>Araneae</taxon>
        <taxon>Araneomorphae</taxon>
        <taxon>Entelegynae</taxon>
        <taxon>Araneoidea</taxon>
        <taxon>Nephilidae</taxon>
        <taxon>Nephila</taxon>
    </lineage>
</organism>
<keyword evidence="3" id="KW-1185">Reference proteome</keyword>
<evidence type="ECO:0000313" key="2">
    <source>
        <dbReference type="EMBL" id="GFT43255.1"/>
    </source>
</evidence>
<accession>A0A8X6TSP3</accession>
<evidence type="ECO:0000313" key="3">
    <source>
        <dbReference type="Proteomes" id="UP000887013"/>
    </source>
</evidence>
<name>A0A8X6TSP3_NEPPI</name>
<gene>
    <name evidence="2" type="ORF">NPIL_679521</name>
</gene>
<reference evidence="2" key="1">
    <citation type="submission" date="2020-08" db="EMBL/GenBank/DDBJ databases">
        <title>Multicomponent nature underlies the extraordinary mechanical properties of spider dragline silk.</title>
        <authorList>
            <person name="Kono N."/>
            <person name="Nakamura H."/>
            <person name="Mori M."/>
            <person name="Yoshida Y."/>
            <person name="Ohtoshi R."/>
            <person name="Malay A.D."/>
            <person name="Moran D.A.P."/>
            <person name="Tomita M."/>
            <person name="Numata K."/>
            <person name="Arakawa K."/>
        </authorList>
    </citation>
    <scope>NUCLEOTIDE SEQUENCE</scope>
</reference>
<dbReference type="AlphaFoldDB" id="A0A8X6TSP3"/>
<sequence>MQREVASGFSGIIYNPRRTQAPAVNLGVVPEAGERHFRWIRVSATREKHCTFATLCLPKLSFCRNGALALPRQDCPSVSSFLHLQPSFQFGSSPVDSNFPEARFPCDHAARPISGMYPVRNALCLQGVVFSRVRSTLGRNVGSRTNLGSERCLRHAESAGRGVSARPGDTFRGVSGRGPSR</sequence>
<evidence type="ECO:0000256" key="1">
    <source>
        <dbReference type="SAM" id="MobiDB-lite"/>
    </source>
</evidence>